<dbReference type="AlphaFoldDB" id="A0A9P0A144"/>
<evidence type="ECO:0000313" key="1">
    <source>
        <dbReference type="EMBL" id="CAH0384066.1"/>
    </source>
</evidence>
<dbReference type="Proteomes" id="UP001152759">
    <property type="component" value="Chromosome 2"/>
</dbReference>
<dbReference type="InterPro" id="IPR012337">
    <property type="entry name" value="RNaseH-like_sf"/>
</dbReference>
<dbReference type="EMBL" id="OU963863">
    <property type="protein sequence ID" value="CAH0384066.1"/>
    <property type="molecule type" value="Genomic_DNA"/>
</dbReference>
<accession>A0A9P0A144</accession>
<keyword evidence="2" id="KW-1185">Reference proteome</keyword>
<dbReference type="SUPFAM" id="SSF53098">
    <property type="entry name" value="Ribonuclease H-like"/>
    <property type="match status" value="1"/>
</dbReference>
<organism evidence="1 2">
    <name type="scientific">Bemisia tabaci</name>
    <name type="common">Sweetpotato whitefly</name>
    <name type="synonym">Aleurodes tabaci</name>
    <dbReference type="NCBI Taxonomy" id="7038"/>
    <lineage>
        <taxon>Eukaryota</taxon>
        <taxon>Metazoa</taxon>
        <taxon>Ecdysozoa</taxon>
        <taxon>Arthropoda</taxon>
        <taxon>Hexapoda</taxon>
        <taxon>Insecta</taxon>
        <taxon>Pterygota</taxon>
        <taxon>Neoptera</taxon>
        <taxon>Paraneoptera</taxon>
        <taxon>Hemiptera</taxon>
        <taxon>Sternorrhyncha</taxon>
        <taxon>Aleyrodoidea</taxon>
        <taxon>Aleyrodidae</taxon>
        <taxon>Aleyrodinae</taxon>
        <taxon>Bemisia</taxon>
    </lineage>
</organism>
<protein>
    <submittedName>
        <fullName evidence="1">Uncharacterized protein</fullName>
    </submittedName>
</protein>
<proteinExistence type="predicted"/>
<sequence length="429" mass="48342">MHFSDGVTGSILHWKKYAPSLIPPRTEEVIRWYNPEIDGRRFLVFGSIDHHPGRLVFIGFKSGETMPLSSENSEPSSTIICEEGNGPFEKKKFLMAVKRSMKRRLLHKVNKEFPALFIKQEYFTRIDGKFTYADIQELLGVNKRVWAESIDANGYANLLHTATPIKAALPSMKHENDRPGQTVDKRITQGLFSGVRTTDYCNTILNSAYEGVASEIVAEKDVWNLPTSTGSRKGSRGDTLSQKLKKLKRKLQDRNTQNVPAMVIACLVETARALIPEKAEAIRQELREELKGRRCSLKIDGVSRLNRCFLGINVQFVRDAKLCIRTLAVTEILTTHTAEAIRDIILETLEVYDVDVKHVYTADSDSGSNMTKAVQSVKELQKDNLISDAEAEADLTLDFEDDSYLLSLEDIIELYAEDGFSLTAIPKLR</sequence>
<gene>
    <name evidence="1" type="ORF">BEMITA_LOCUS3443</name>
</gene>
<evidence type="ECO:0000313" key="2">
    <source>
        <dbReference type="Proteomes" id="UP001152759"/>
    </source>
</evidence>
<name>A0A9P0A144_BEMTA</name>
<reference evidence="1" key="1">
    <citation type="submission" date="2021-12" db="EMBL/GenBank/DDBJ databases">
        <authorList>
            <person name="King R."/>
        </authorList>
    </citation>
    <scope>NUCLEOTIDE SEQUENCE</scope>
</reference>